<comment type="caution">
    <text evidence="2">The sequence shown here is derived from an EMBL/GenBank/DDBJ whole genome shotgun (WGS) entry which is preliminary data.</text>
</comment>
<name>A0A091C3Q3_9ENTE</name>
<evidence type="ECO:0000313" key="3">
    <source>
        <dbReference type="Proteomes" id="UP000029381"/>
    </source>
</evidence>
<dbReference type="PATRIC" id="fig|1302648.3.peg.954"/>
<evidence type="ECO:0000313" key="2">
    <source>
        <dbReference type="EMBL" id="KFN91549.1"/>
    </source>
</evidence>
<dbReference type="RefSeq" id="WP_028790830.1">
    <property type="nucleotide sequence ID" value="NZ_JPVT01000088.1"/>
</dbReference>
<proteinExistence type="predicted"/>
<dbReference type="Gene3D" id="3.10.180.10">
    <property type="entry name" value="2,3-Dihydroxybiphenyl 1,2-Dioxygenase, domain 1"/>
    <property type="match status" value="1"/>
</dbReference>
<dbReference type="EMBL" id="JPVT01000088">
    <property type="protein sequence ID" value="KFN91549.1"/>
    <property type="molecule type" value="Genomic_DNA"/>
</dbReference>
<dbReference type="AlphaFoldDB" id="A0A091C3Q3"/>
<gene>
    <name evidence="2" type="ORF">TMU3MR103_0984</name>
</gene>
<reference evidence="2 3" key="1">
    <citation type="submission" date="2014-08" db="EMBL/GenBank/DDBJ databases">
        <title>Genome sequence of Tetragenococcus muriaticus.</title>
        <authorList>
            <person name="Chuea-nongthon C."/>
            <person name="Rodtong S."/>
            <person name="Yongsawatdigul J."/>
            <person name="Steele J.L."/>
            <person name="Liu X.-y."/>
            <person name="Speers J."/>
            <person name="Glasner J.D."/>
            <person name="Neeno-Eckwall E.C."/>
        </authorList>
    </citation>
    <scope>NUCLEOTIDE SEQUENCE [LARGE SCALE GENOMIC DNA]</scope>
    <source>
        <strain evidence="2 3">3MR10-3</strain>
    </source>
</reference>
<dbReference type="InterPro" id="IPR029068">
    <property type="entry name" value="Glyas_Bleomycin-R_OHBP_Dase"/>
</dbReference>
<organism evidence="2 3">
    <name type="scientific">Tetragenococcus muriaticus 3MR10-3</name>
    <dbReference type="NCBI Taxonomy" id="1302648"/>
    <lineage>
        <taxon>Bacteria</taxon>
        <taxon>Bacillati</taxon>
        <taxon>Bacillota</taxon>
        <taxon>Bacilli</taxon>
        <taxon>Lactobacillales</taxon>
        <taxon>Enterococcaceae</taxon>
        <taxon>Tetragenococcus</taxon>
    </lineage>
</organism>
<evidence type="ECO:0000259" key="1">
    <source>
        <dbReference type="Pfam" id="PF00903"/>
    </source>
</evidence>
<dbReference type="Pfam" id="PF00903">
    <property type="entry name" value="Glyoxalase"/>
    <property type="match status" value="1"/>
</dbReference>
<feature type="domain" description="Glyoxalase/fosfomycin resistance/dioxygenase" evidence="1">
    <location>
        <begin position="7"/>
        <end position="122"/>
    </location>
</feature>
<dbReference type="InterPro" id="IPR004360">
    <property type="entry name" value="Glyas_Fos-R_dOase_dom"/>
</dbReference>
<protein>
    <recommendedName>
        <fullName evidence="1">Glyoxalase/fosfomycin resistance/dioxygenase domain-containing protein</fullName>
    </recommendedName>
</protein>
<sequence length="144" mass="16670">MHTGVEIDIVVSDALKAYATYQEIFATELIEKTDFPKGQNEVVFTIYDTRIHLLDENLEAGMQAPKETVVPIWLNVMVPDIKETFQRAMDHGWQELMPLTNMSDFGVTNAVVADTFGYQWMLHQIHKEVSFKERQAIFEQEMDE</sequence>
<dbReference type="Proteomes" id="UP000029381">
    <property type="component" value="Unassembled WGS sequence"/>
</dbReference>
<keyword evidence="3" id="KW-1185">Reference proteome</keyword>
<dbReference type="SUPFAM" id="SSF54593">
    <property type="entry name" value="Glyoxalase/Bleomycin resistance protein/Dihydroxybiphenyl dioxygenase"/>
    <property type="match status" value="1"/>
</dbReference>
<accession>A0A091C3Q3</accession>